<keyword evidence="2" id="KW-1185">Reference proteome</keyword>
<dbReference type="KEGG" id="bbel:109479955"/>
<dbReference type="Proteomes" id="UP000515135">
    <property type="component" value="Unplaced"/>
</dbReference>
<evidence type="ECO:0000313" key="2">
    <source>
        <dbReference type="Proteomes" id="UP000515135"/>
    </source>
</evidence>
<dbReference type="RefSeq" id="XP_019637594.1">
    <property type="nucleotide sequence ID" value="XM_019782035.1"/>
</dbReference>
<feature type="signal peptide" evidence="1">
    <location>
        <begin position="1"/>
        <end position="15"/>
    </location>
</feature>
<evidence type="ECO:0000256" key="1">
    <source>
        <dbReference type="SAM" id="SignalP"/>
    </source>
</evidence>
<evidence type="ECO:0000313" key="3">
    <source>
        <dbReference type="RefSeq" id="XP_019637594.1"/>
    </source>
</evidence>
<feature type="chain" id="PRO_5027634188" evidence="1">
    <location>
        <begin position="16"/>
        <end position="253"/>
    </location>
</feature>
<dbReference type="GeneID" id="109479955"/>
<accession>A0A6P4ZU28</accession>
<dbReference type="AlphaFoldDB" id="A0A6P4ZU28"/>
<proteinExistence type="predicted"/>
<reference evidence="3" key="1">
    <citation type="submission" date="2025-08" db="UniProtKB">
        <authorList>
            <consortium name="RefSeq"/>
        </authorList>
    </citation>
    <scope>IDENTIFICATION</scope>
    <source>
        <tissue evidence="3">Gonad</tissue>
    </source>
</reference>
<sequence>MKSFVFMCLVALATAKYYNVRVQEKGVQFRETVQTEGKYQLVEVPAHNDRDHILVLSNLELDQTVYCFPERGVCFLIPASEHGAEPDSQTLEAGMDQVMTQRSGQIGDWETVVVDNRWAVVEQNLDRNILTDARLRSFYPNLPLHRVQKLPEGAVVLSGSTDAVAAAKRQLISGACAANADPQRMYAVSNPAGCEYLVFCNGQNDQYSECPRRHVTDTFFMVCLCCPEHTNREQCLFCQNLECSGYFDNTGVC</sequence>
<gene>
    <name evidence="3" type="primary">LOC109479955</name>
</gene>
<organism evidence="2 3">
    <name type="scientific">Branchiostoma belcheri</name>
    <name type="common">Amphioxus</name>
    <dbReference type="NCBI Taxonomy" id="7741"/>
    <lineage>
        <taxon>Eukaryota</taxon>
        <taxon>Metazoa</taxon>
        <taxon>Chordata</taxon>
        <taxon>Cephalochordata</taxon>
        <taxon>Leptocardii</taxon>
        <taxon>Amphioxiformes</taxon>
        <taxon>Branchiostomatidae</taxon>
        <taxon>Branchiostoma</taxon>
    </lineage>
</organism>
<name>A0A6P4ZU28_BRABE</name>
<dbReference type="OrthoDB" id="9974106at2759"/>
<keyword evidence="1" id="KW-0732">Signal</keyword>
<protein>
    <submittedName>
        <fullName evidence="3">Uncharacterized protein LOC109479955</fullName>
    </submittedName>
</protein>